<evidence type="ECO:0000313" key="1">
    <source>
        <dbReference type="EMBL" id="KPU79121.1"/>
    </source>
</evidence>
<protein>
    <submittedName>
        <fullName evidence="1">Uncharacterized protein, isoform C</fullName>
    </submittedName>
</protein>
<evidence type="ECO:0000313" key="2">
    <source>
        <dbReference type="Proteomes" id="UP000007801"/>
    </source>
</evidence>
<organism evidence="1 2">
    <name type="scientific">Drosophila ananassae</name>
    <name type="common">Fruit fly</name>
    <dbReference type="NCBI Taxonomy" id="7217"/>
    <lineage>
        <taxon>Eukaryota</taxon>
        <taxon>Metazoa</taxon>
        <taxon>Ecdysozoa</taxon>
        <taxon>Arthropoda</taxon>
        <taxon>Hexapoda</taxon>
        <taxon>Insecta</taxon>
        <taxon>Pterygota</taxon>
        <taxon>Neoptera</taxon>
        <taxon>Endopterygota</taxon>
        <taxon>Diptera</taxon>
        <taxon>Brachycera</taxon>
        <taxon>Muscomorpha</taxon>
        <taxon>Ephydroidea</taxon>
        <taxon>Drosophilidae</taxon>
        <taxon>Drosophila</taxon>
        <taxon>Sophophora</taxon>
    </lineage>
</organism>
<dbReference type="KEGG" id="dan:26514071"/>
<accession>A0A0P8ZWP4</accession>
<dbReference type="GeneID" id="26514071"/>
<sequence>MANEQLSNALRDLPGRALNVSVEERRILFQNVSAVLQNPGSRLFKL</sequence>
<proteinExistence type="predicted"/>
<reference evidence="1 2" key="1">
    <citation type="journal article" date="2007" name="Nature">
        <title>Evolution of genes and genomes on the Drosophila phylogeny.</title>
        <authorList>
            <consortium name="Drosophila 12 Genomes Consortium"/>
            <person name="Clark A.G."/>
            <person name="Eisen M.B."/>
            <person name="Smith D.R."/>
            <person name="Bergman C.M."/>
            <person name="Oliver B."/>
            <person name="Markow T.A."/>
            <person name="Kaufman T.C."/>
            <person name="Kellis M."/>
            <person name="Gelbart W."/>
            <person name="Iyer V.N."/>
            <person name="Pollard D.A."/>
            <person name="Sackton T.B."/>
            <person name="Larracuente A.M."/>
            <person name="Singh N.D."/>
            <person name="Abad J.P."/>
            <person name="Abt D.N."/>
            <person name="Adryan B."/>
            <person name="Aguade M."/>
            <person name="Akashi H."/>
            <person name="Anderson W.W."/>
            <person name="Aquadro C.F."/>
            <person name="Ardell D.H."/>
            <person name="Arguello R."/>
            <person name="Artieri C.G."/>
            <person name="Barbash D.A."/>
            <person name="Barker D."/>
            <person name="Barsanti P."/>
            <person name="Batterham P."/>
            <person name="Batzoglou S."/>
            <person name="Begun D."/>
            <person name="Bhutkar A."/>
            <person name="Blanco E."/>
            <person name="Bosak S.A."/>
            <person name="Bradley R.K."/>
            <person name="Brand A.D."/>
            <person name="Brent M.R."/>
            <person name="Brooks A.N."/>
            <person name="Brown R.H."/>
            <person name="Butlin R.K."/>
            <person name="Caggese C."/>
            <person name="Calvi B.R."/>
            <person name="Bernardo de Carvalho A."/>
            <person name="Caspi A."/>
            <person name="Castrezana S."/>
            <person name="Celniker S.E."/>
            <person name="Chang J.L."/>
            <person name="Chapple C."/>
            <person name="Chatterji S."/>
            <person name="Chinwalla A."/>
            <person name="Civetta A."/>
            <person name="Clifton S.W."/>
            <person name="Comeron J.M."/>
            <person name="Costello J.C."/>
            <person name="Coyne J.A."/>
            <person name="Daub J."/>
            <person name="David R.G."/>
            <person name="Delcher A.L."/>
            <person name="Delehaunty K."/>
            <person name="Do C.B."/>
            <person name="Ebling H."/>
            <person name="Edwards K."/>
            <person name="Eickbush T."/>
            <person name="Evans J.D."/>
            <person name="Filipski A."/>
            <person name="Findeiss S."/>
            <person name="Freyhult E."/>
            <person name="Fulton L."/>
            <person name="Fulton R."/>
            <person name="Garcia A.C."/>
            <person name="Gardiner A."/>
            <person name="Garfield D.A."/>
            <person name="Garvin B.E."/>
            <person name="Gibson G."/>
            <person name="Gilbert D."/>
            <person name="Gnerre S."/>
            <person name="Godfrey J."/>
            <person name="Good R."/>
            <person name="Gotea V."/>
            <person name="Gravely B."/>
            <person name="Greenberg A.J."/>
            <person name="Griffiths-Jones S."/>
            <person name="Gross S."/>
            <person name="Guigo R."/>
            <person name="Gustafson E.A."/>
            <person name="Haerty W."/>
            <person name="Hahn M.W."/>
            <person name="Halligan D.L."/>
            <person name="Halpern A.L."/>
            <person name="Halter G.M."/>
            <person name="Han M.V."/>
            <person name="Heger A."/>
            <person name="Hillier L."/>
            <person name="Hinrichs A.S."/>
            <person name="Holmes I."/>
            <person name="Hoskins R.A."/>
            <person name="Hubisz M.J."/>
            <person name="Hultmark D."/>
            <person name="Huntley M.A."/>
            <person name="Jaffe D.B."/>
            <person name="Jagadeeshan S."/>
            <person name="Jeck W.R."/>
            <person name="Johnson J."/>
            <person name="Jones C.D."/>
            <person name="Jordan W.C."/>
            <person name="Karpen G.H."/>
            <person name="Kataoka E."/>
            <person name="Keightley P.D."/>
            <person name="Kheradpour P."/>
            <person name="Kirkness E.F."/>
            <person name="Koerich L.B."/>
            <person name="Kristiansen K."/>
            <person name="Kudrna D."/>
            <person name="Kulathinal R.J."/>
            <person name="Kumar S."/>
            <person name="Kwok R."/>
            <person name="Lander E."/>
            <person name="Langley C.H."/>
            <person name="Lapoint R."/>
            <person name="Lazzaro B.P."/>
            <person name="Lee S.J."/>
            <person name="Levesque L."/>
            <person name="Li R."/>
            <person name="Lin C.F."/>
            <person name="Lin M.F."/>
            <person name="Lindblad-Toh K."/>
            <person name="Llopart A."/>
            <person name="Long M."/>
            <person name="Low L."/>
            <person name="Lozovsky E."/>
            <person name="Lu J."/>
            <person name="Luo M."/>
            <person name="Machado C.A."/>
            <person name="Makalowski W."/>
            <person name="Marzo M."/>
            <person name="Matsuda M."/>
            <person name="Matzkin L."/>
            <person name="McAllister B."/>
            <person name="McBride C.S."/>
            <person name="McKernan B."/>
            <person name="McKernan K."/>
            <person name="Mendez-Lago M."/>
            <person name="Minx P."/>
            <person name="Mollenhauer M.U."/>
            <person name="Montooth K."/>
            <person name="Mount S.M."/>
            <person name="Mu X."/>
            <person name="Myers E."/>
            <person name="Negre B."/>
            <person name="Newfeld S."/>
            <person name="Nielsen R."/>
            <person name="Noor M.A."/>
            <person name="O'Grady P."/>
            <person name="Pachter L."/>
            <person name="Papaceit M."/>
            <person name="Parisi M.J."/>
            <person name="Parisi M."/>
            <person name="Parts L."/>
            <person name="Pedersen J.S."/>
            <person name="Pesole G."/>
            <person name="Phillippy A.M."/>
            <person name="Ponting C.P."/>
            <person name="Pop M."/>
            <person name="Porcelli D."/>
            <person name="Powell J.R."/>
            <person name="Prohaska S."/>
            <person name="Pruitt K."/>
            <person name="Puig M."/>
            <person name="Quesneville H."/>
            <person name="Ram K.R."/>
            <person name="Rand D."/>
            <person name="Rasmussen M.D."/>
            <person name="Reed L.K."/>
            <person name="Reenan R."/>
            <person name="Reily A."/>
            <person name="Remington K.A."/>
            <person name="Rieger T.T."/>
            <person name="Ritchie M.G."/>
            <person name="Robin C."/>
            <person name="Rogers Y.H."/>
            <person name="Rohde C."/>
            <person name="Rozas J."/>
            <person name="Rubenfield M.J."/>
            <person name="Ruiz A."/>
            <person name="Russo S."/>
            <person name="Salzberg S.L."/>
            <person name="Sanchez-Gracia A."/>
            <person name="Saranga D.J."/>
            <person name="Sato H."/>
            <person name="Schaeffer S.W."/>
            <person name="Schatz M.C."/>
            <person name="Schlenke T."/>
            <person name="Schwartz R."/>
            <person name="Segarra C."/>
            <person name="Singh R.S."/>
            <person name="Sirot L."/>
            <person name="Sirota M."/>
            <person name="Sisneros N.B."/>
            <person name="Smith C.D."/>
            <person name="Smith T.F."/>
            <person name="Spieth J."/>
            <person name="Stage D.E."/>
            <person name="Stark A."/>
            <person name="Stephan W."/>
            <person name="Strausberg R.L."/>
            <person name="Strempel S."/>
            <person name="Sturgill D."/>
            <person name="Sutton G."/>
            <person name="Sutton G.G."/>
            <person name="Tao W."/>
            <person name="Teichmann S."/>
            <person name="Tobari Y.N."/>
            <person name="Tomimura Y."/>
            <person name="Tsolas J.M."/>
            <person name="Valente V.L."/>
            <person name="Venter E."/>
            <person name="Venter J.C."/>
            <person name="Vicario S."/>
            <person name="Vieira F.G."/>
            <person name="Vilella A.J."/>
            <person name="Villasante A."/>
            <person name="Walenz B."/>
            <person name="Wang J."/>
            <person name="Wasserman M."/>
            <person name="Watts T."/>
            <person name="Wilson D."/>
            <person name="Wilson R.K."/>
            <person name="Wing R.A."/>
            <person name="Wolfner M.F."/>
            <person name="Wong A."/>
            <person name="Wong G.K."/>
            <person name="Wu C.I."/>
            <person name="Wu G."/>
            <person name="Yamamoto D."/>
            <person name="Yang H.P."/>
            <person name="Yang S.P."/>
            <person name="Yorke J.A."/>
            <person name="Yoshida K."/>
            <person name="Zdobnov E."/>
            <person name="Zhang P."/>
            <person name="Zhang Y."/>
            <person name="Zimin A.V."/>
            <person name="Baldwin J."/>
            <person name="Abdouelleil A."/>
            <person name="Abdulkadir J."/>
            <person name="Abebe A."/>
            <person name="Abera B."/>
            <person name="Abreu J."/>
            <person name="Acer S.C."/>
            <person name="Aftuck L."/>
            <person name="Alexander A."/>
            <person name="An P."/>
            <person name="Anderson E."/>
            <person name="Anderson S."/>
            <person name="Arachi H."/>
            <person name="Azer M."/>
            <person name="Bachantsang P."/>
            <person name="Barry A."/>
            <person name="Bayul T."/>
            <person name="Berlin A."/>
            <person name="Bessette D."/>
            <person name="Bloom T."/>
            <person name="Blye J."/>
            <person name="Boguslavskiy L."/>
            <person name="Bonnet C."/>
            <person name="Boukhgalter B."/>
            <person name="Bourzgui I."/>
            <person name="Brown A."/>
            <person name="Cahill P."/>
            <person name="Channer S."/>
            <person name="Cheshatsang Y."/>
            <person name="Chuda L."/>
            <person name="Citroen M."/>
            <person name="Collymore A."/>
            <person name="Cooke P."/>
            <person name="Costello M."/>
            <person name="D'Aco K."/>
            <person name="Daza R."/>
            <person name="De Haan G."/>
            <person name="DeGray S."/>
            <person name="DeMaso C."/>
            <person name="Dhargay N."/>
            <person name="Dooley K."/>
            <person name="Dooley E."/>
            <person name="Doricent M."/>
            <person name="Dorje P."/>
            <person name="Dorjee K."/>
            <person name="Dupes A."/>
            <person name="Elong R."/>
            <person name="Falk J."/>
            <person name="Farina A."/>
            <person name="Faro S."/>
            <person name="Ferguson D."/>
            <person name="Fisher S."/>
            <person name="Foley C.D."/>
            <person name="Franke A."/>
            <person name="Friedrich D."/>
            <person name="Gadbois L."/>
            <person name="Gearin G."/>
            <person name="Gearin C.R."/>
            <person name="Giannoukos G."/>
            <person name="Goode T."/>
            <person name="Graham J."/>
            <person name="Grandbois E."/>
            <person name="Grewal S."/>
            <person name="Gyaltsen K."/>
            <person name="Hafez N."/>
            <person name="Hagos B."/>
            <person name="Hall J."/>
            <person name="Henson C."/>
            <person name="Hollinger A."/>
            <person name="Honan T."/>
            <person name="Huard M.D."/>
            <person name="Hughes L."/>
            <person name="Hurhula B."/>
            <person name="Husby M.E."/>
            <person name="Kamat A."/>
            <person name="Kanga B."/>
            <person name="Kashin S."/>
            <person name="Khazanovich D."/>
            <person name="Kisner P."/>
            <person name="Lance K."/>
            <person name="Lara M."/>
            <person name="Lee W."/>
            <person name="Lennon N."/>
            <person name="Letendre F."/>
            <person name="LeVine R."/>
            <person name="Lipovsky A."/>
            <person name="Liu X."/>
            <person name="Liu J."/>
            <person name="Liu S."/>
            <person name="Lokyitsang T."/>
            <person name="Lokyitsang Y."/>
            <person name="Lubonja R."/>
            <person name="Lui A."/>
            <person name="MacDonald P."/>
            <person name="Magnisalis V."/>
            <person name="Maru K."/>
            <person name="Matthews C."/>
            <person name="McCusker W."/>
            <person name="McDonough S."/>
            <person name="Mehta T."/>
            <person name="Meldrim J."/>
            <person name="Meneus L."/>
            <person name="Mihai O."/>
            <person name="Mihalev A."/>
            <person name="Mihova T."/>
            <person name="Mittelman R."/>
            <person name="Mlenga V."/>
            <person name="Montmayeur A."/>
            <person name="Mulrain L."/>
            <person name="Navidi A."/>
            <person name="Naylor J."/>
            <person name="Negash T."/>
            <person name="Nguyen T."/>
            <person name="Nguyen N."/>
            <person name="Nicol R."/>
            <person name="Norbu C."/>
            <person name="Norbu N."/>
            <person name="Novod N."/>
            <person name="O'Neill B."/>
            <person name="Osman S."/>
            <person name="Markiewicz E."/>
            <person name="Oyono O.L."/>
            <person name="Patti C."/>
            <person name="Phunkhang P."/>
            <person name="Pierre F."/>
            <person name="Priest M."/>
            <person name="Raghuraman S."/>
            <person name="Rege F."/>
            <person name="Reyes R."/>
            <person name="Rise C."/>
            <person name="Rogov P."/>
            <person name="Ross K."/>
            <person name="Ryan E."/>
            <person name="Settipalli S."/>
            <person name="Shea T."/>
            <person name="Sherpa N."/>
            <person name="Shi L."/>
            <person name="Shih D."/>
            <person name="Sparrow T."/>
            <person name="Spaulding J."/>
            <person name="Stalker J."/>
            <person name="Stange-Thomann N."/>
            <person name="Stavropoulos S."/>
            <person name="Stone C."/>
            <person name="Strader C."/>
            <person name="Tesfaye S."/>
            <person name="Thomson T."/>
            <person name="Thoulutsang Y."/>
            <person name="Thoulutsang D."/>
            <person name="Topham K."/>
            <person name="Topping I."/>
            <person name="Tsamla T."/>
            <person name="Vassiliev H."/>
            <person name="Vo A."/>
            <person name="Wangchuk T."/>
            <person name="Wangdi T."/>
            <person name="Weiand M."/>
            <person name="Wilkinson J."/>
            <person name="Wilson A."/>
            <person name="Yadav S."/>
            <person name="Young G."/>
            <person name="Yu Q."/>
            <person name="Zembek L."/>
            <person name="Zhong D."/>
            <person name="Zimmer A."/>
            <person name="Zwirko Z."/>
            <person name="Jaffe D.B."/>
            <person name="Alvarez P."/>
            <person name="Brockman W."/>
            <person name="Butler J."/>
            <person name="Chin C."/>
            <person name="Gnerre S."/>
            <person name="Grabherr M."/>
            <person name="Kleber M."/>
            <person name="Mauceli E."/>
            <person name="MacCallum I."/>
        </authorList>
    </citation>
    <scope>NUCLEOTIDE SEQUENCE [LARGE SCALE GENOMIC DNA]</scope>
    <source>
        <strain evidence="2">Tucson 14024-0371.13</strain>
    </source>
</reference>
<dbReference type="AlphaFoldDB" id="A0A0P8ZWP4"/>
<keyword evidence="2" id="KW-1185">Reference proteome</keyword>
<dbReference type="Proteomes" id="UP000007801">
    <property type="component" value="Unassembled WGS sequence"/>
</dbReference>
<name>A0A0P8ZWP4_DROAN</name>
<dbReference type="EMBL" id="CH902618">
    <property type="protein sequence ID" value="KPU79121.1"/>
    <property type="molecule type" value="Genomic_DNA"/>
</dbReference>
<gene>
    <name evidence="1" type="primary">Dana\GF26662</name>
    <name evidence="1" type="ORF">GF26662</name>
</gene>
<dbReference type="OrthoDB" id="5148094at2759"/>